<name>A0ABQ1QZD6_9FLAO</name>
<protein>
    <submittedName>
        <fullName evidence="2">Uncharacterized protein</fullName>
    </submittedName>
</protein>
<organism evidence="2 3">
    <name type="scientific">Muriicola marianensis</name>
    <dbReference type="NCBI Taxonomy" id="1324801"/>
    <lineage>
        <taxon>Bacteria</taxon>
        <taxon>Pseudomonadati</taxon>
        <taxon>Bacteroidota</taxon>
        <taxon>Flavobacteriia</taxon>
        <taxon>Flavobacteriales</taxon>
        <taxon>Flavobacteriaceae</taxon>
        <taxon>Muriicola</taxon>
    </lineage>
</organism>
<feature type="compositionally biased region" description="Basic and acidic residues" evidence="1">
    <location>
        <begin position="97"/>
        <end position="118"/>
    </location>
</feature>
<dbReference type="Proteomes" id="UP000625780">
    <property type="component" value="Unassembled WGS sequence"/>
</dbReference>
<evidence type="ECO:0000313" key="2">
    <source>
        <dbReference type="EMBL" id="GGD52742.1"/>
    </source>
</evidence>
<evidence type="ECO:0000313" key="3">
    <source>
        <dbReference type="Proteomes" id="UP000625780"/>
    </source>
</evidence>
<dbReference type="EMBL" id="BMFH01000001">
    <property type="protein sequence ID" value="GGD52742.1"/>
    <property type="molecule type" value="Genomic_DNA"/>
</dbReference>
<evidence type="ECO:0000256" key="1">
    <source>
        <dbReference type="SAM" id="MobiDB-lite"/>
    </source>
</evidence>
<comment type="caution">
    <text evidence="2">The sequence shown here is derived from an EMBL/GenBank/DDBJ whole genome shotgun (WGS) entry which is preliminary data.</text>
</comment>
<dbReference type="RefSeq" id="WP_188370463.1">
    <property type="nucleotide sequence ID" value="NZ_BMFH01000001.1"/>
</dbReference>
<gene>
    <name evidence="2" type="ORF">GCM10011361_19250</name>
</gene>
<proteinExistence type="predicted"/>
<sequence>MSLAGKHMFGSIEDTRVTFVEKGVDANRRDFLKALLEHNGFEVLTEEEKRKSEEDPQLYTVAVTDMVFNPTIWVYQRKLRTPDGRKVTPAYWNQQTEDTRPQYWDEKPSKEGHNPEVE</sequence>
<reference evidence="3" key="1">
    <citation type="journal article" date="2019" name="Int. J. Syst. Evol. Microbiol.">
        <title>The Global Catalogue of Microorganisms (GCM) 10K type strain sequencing project: providing services to taxonomists for standard genome sequencing and annotation.</title>
        <authorList>
            <consortium name="The Broad Institute Genomics Platform"/>
            <consortium name="The Broad Institute Genome Sequencing Center for Infectious Disease"/>
            <person name="Wu L."/>
            <person name="Ma J."/>
        </authorList>
    </citation>
    <scope>NUCLEOTIDE SEQUENCE [LARGE SCALE GENOMIC DNA]</scope>
    <source>
        <strain evidence="3">CGMCC 1.12606</strain>
    </source>
</reference>
<keyword evidence="3" id="KW-1185">Reference proteome</keyword>
<accession>A0ABQ1QZD6</accession>
<feature type="region of interest" description="Disordered" evidence="1">
    <location>
        <begin position="85"/>
        <end position="118"/>
    </location>
</feature>